<dbReference type="NCBIfam" id="TIGR00916">
    <property type="entry name" value="2A0604s01"/>
    <property type="match status" value="1"/>
</dbReference>
<dbReference type="PANTHER" id="PTHR30081">
    <property type="entry name" value="PROTEIN-EXPORT MEMBRANE PROTEIN SEC"/>
    <property type="match status" value="1"/>
</dbReference>
<comment type="similarity">
    <text evidence="11">In the N-terminal section; belongs to the SecD/SecF family. SecD subfamily.</text>
</comment>
<evidence type="ECO:0000256" key="11">
    <source>
        <dbReference type="ARBA" id="ARBA00061053"/>
    </source>
</evidence>
<feature type="transmembrane region" description="Helical" evidence="12">
    <location>
        <begin position="255"/>
        <end position="281"/>
    </location>
</feature>
<dbReference type="PANTHER" id="PTHR30081:SF8">
    <property type="entry name" value="PROTEIN TRANSLOCASE SUBUNIT SECF"/>
    <property type="match status" value="1"/>
</dbReference>
<evidence type="ECO:0000256" key="6">
    <source>
        <dbReference type="ARBA" id="ARBA00022989"/>
    </source>
</evidence>
<dbReference type="GO" id="GO:0015450">
    <property type="term" value="F:protein-transporting ATPase activity"/>
    <property type="evidence" value="ECO:0007669"/>
    <property type="project" value="InterPro"/>
</dbReference>
<comment type="subcellular location">
    <subcellularLocation>
        <location evidence="1 12">Cell membrane</location>
        <topology evidence="1 12">Multi-pass membrane protein</topology>
    </subcellularLocation>
</comment>
<dbReference type="HAMAP" id="MF_01464_B">
    <property type="entry name" value="SecF_B"/>
    <property type="match status" value="1"/>
</dbReference>
<protein>
    <recommendedName>
        <fullName evidence="12">Protein-export membrane protein SecF</fullName>
    </recommendedName>
</protein>
<dbReference type="InterPro" id="IPR055344">
    <property type="entry name" value="SecD_SecF_C_bact"/>
</dbReference>
<dbReference type="InterPro" id="IPR022813">
    <property type="entry name" value="SecD/SecF_arch_bac"/>
</dbReference>
<dbReference type="Proteomes" id="UP001321786">
    <property type="component" value="Chromosome"/>
</dbReference>
<dbReference type="SUPFAM" id="SSF82866">
    <property type="entry name" value="Multidrug efflux transporter AcrB transmembrane domain"/>
    <property type="match status" value="1"/>
</dbReference>
<evidence type="ECO:0000256" key="1">
    <source>
        <dbReference type="ARBA" id="ARBA00004651"/>
    </source>
</evidence>
<dbReference type="InterPro" id="IPR022646">
    <property type="entry name" value="SecD/SecF_CS"/>
</dbReference>
<feature type="transmembrane region" description="Helical" evidence="12">
    <location>
        <begin position="152"/>
        <end position="173"/>
    </location>
</feature>
<evidence type="ECO:0000256" key="7">
    <source>
        <dbReference type="ARBA" id="ARBA00023010"/>
    </source>
</evidence>
<feature type="transmembrane region" description="Helical" evidence="12">
    <location>
        <begin position="128"/>
        <end position="145"/>
    </location>
</feature>
<evidence type="ECO:0000313" key="14">
    <source>
        <dbReference type="EMBL" id="BEP29122.1"/>
    </source>
</evidence>
<feature type="transmembrane region" description="Helical" evidence="12">
    <location>
        <begin position="179"/>
        <end position="200"/>
    </location>
</feature>
<keyword evidence="3 12" id="KW-1003">Cell membrane</keyword>
<sequence>MNIVGKYKIWFGISLAVILIGLIIMATTGLNYGIDFTGGTMMQIDLGQTAPVDEVQSVIKDFNLNAEIVHAGQEKHEIIIKTKASISNDERIKILAAFVEKYKLDKDTVFRSVEQFGPSIGKEIQNKALLAILAASVCMLIYITFRFEYVYGVSAITALLHDVLVLLAVYAIFRIPVNSSFIAAILTIVGYSINDTIVVFDRVRENMRRRKKEPFMEVANNSILQTITRSLNTSLTTLVVIGSLYFLGVEQIKDFAFPLMSGVIVGTYSSIFIASPIWALWKTKKEKVQKHYSKA</sequence>
<dbReference type="KEGG" id="hprf:HLPR_14530"/>
<dbReference type="RefSeq" id="WP_338534790.1">
    <property type="nucleotide sequence ID" value="NZ_AP028654.1"/>
</dbReference>
<dbReference type="FunFam" id="1.20.1640.10:FF:000024">
    <property type="entry name" value="Multifunctional fusion protein"/>
    <property type="match status" value="1"/>
</dbReference>
<organism evidence="14 15">
    <name type="scientific">Helicovermis profundi</name>
    <dbReference type="NCBI Taxonomy" id="3065157"/>
    <lineage>
        <taxon>Bacteria</taxon>
        <taxon>Bacillati</taxon>
        <taxon>Bacillota</taxon>
        <taxon>Clostridia</taxon>
        <taxon>Helicovermis</taxon>
    </lineage>
</organism>
<dbReference type="NCBIfam" id="TIGR00966">
    <property type="entry name" value="transloc_SecF"/>
    <property type="match status" value="1"/>
</dbReference>
<evidence type="ECO:0000313" key="15">
    <source>
        <dbReference type="Proteomes" id="UP001321786"/>
    </source>
</evidence>
<keyword evidence="5 12" id="KW-0653">Protein transport</keyword>
<keyword evidence="7 12" id="KW-0811">Translocation</keyword>
<comment type="similarity">
    <text evidence="12">Belongs to the SecD/SecF family. SecF subfamily.</text>
</comment>
<gene>
    <name evidence="12 14" type="primary">secF</name>
    <name evidence="14" type="ORF">HLPR_14530</name>
</gene>
<dbReference type="GO" id="GO:0006605">
    <property type="term" value="P:protein targeting"/>
    <property type="evidence" value="ECO:0007669"/>
    <property type="project" value="UniProtKB-UniRule"/>
</dbReference>
<dbReference type="GO" id="GO:0065002">
    <property type="term" value="P:intracellular protein transmembrane transport"/>
    <property type="evidence" value="ECO:0007669"/>
    <property type="project" value="UniProtKB-UniRule"/>
</dbReference>
<feature type="domain" description="Protein export membrane protein SecD/SecF C-terminal" evidence="13">
    <location>
        <begin position="103"/>
        <end position="283"/>
    </location>
</feature>
<proteinExistence type="inferred from homology"/>
<evidence type="ECO:0000256" key="5">
    <source>
        <dbReference type="ARBA" id="ARBA00022927"/>
    </source>
</evidence>
<evidence type="ECO:0000256" key="8">
    <source>
        <dbReference type="ARBA" id="ARBA00023136"/>
    </source>
</evidence>
<dbReference type="GO" id="GO:0043952">
    <property type="term" value="P:protein transport by the Sec complex"/>
    <property type="evidence" value="ECO:0007669"/>
    <property type="project" value="UniProtKB-UniRule"/>
</dbReference>
<keyword evidence="4 12" id="KW-0812">Transmembrane</keyword>
<dbReference type="Pfam" id="PF02355">
    <property type="entry name" value="SecD_SecF_C"/>
    <property type="match status" value="1"/>
</dbReference>
<evidence type="ECO:0000256" key="9">
    <source>
        <dbReference type="ARBA" id="ARBA00059018"/>
    </source>
</evidence>
<comment type="subunit">
    <text evidence="12">Forms a complex with SecD. Part of the essential Sec protein translocation apparatus which comprises SecA, SecYEG and auxiliary proteins SecDF. Other proteins may also be involved.</text>
</comment>
<reference evidence="14 15" key="1">
    <citation type="submission" date="2023-08" db="EMBL/GenBank/DDBJ databases">
        <title>Helicovermis profunda gen. nov., sp. nov., a novel mesophilic, fermentative bacterium within the Bacillota from a deep-sea hydrothermal vent chimney.</title>
        <authorList>
            <person name="Miyazaki U."/>
            <person name="Mizutani D."/>
            <person name="Hashimoto Y."/>
            <person name="Tame A."/>
            <person name="Sawayama S."/>
            <person name="Miyazaki J."/>
            <person name="Takai K."/>
            <person name="Nakagawa S."/>
        </authorList>
    </citation>
    <scope>NUCLEOTIDE SEQUENCE [LARGE SCALE GENOMIC DNA]</scope>
    <source>
        <strain evidence="14 15">S502</strain>
    </source>
</reference>
<dbReference type="Pfam" id="PF07549">
    <property type="entry name" value="Sec_GG"/>
    <property type="match status" value="1"/>
</dbReference>
<dbReference type="PRINTS" id="PR01755">
    <property type="entry name" value="SECFTRNLCASE"/>
</dbReference>
<evidence type="ECO:0000256" key="3">
    <source>
        <dbReference type="ARBA" id="ARBA00022475"/>
    </source>
</evidence>
<name>A0AAU9E8S3_9FIRM</name>
<dbReference type="InterPro" id="IPR022645">
    <property type="entry name" value="SecD/SecF_bac"/>
</dbReference>
<feature type="transmembrane region" description="Helical" evidence="12">
    <location>
        <begin position="231"/>
        <end position="249"/>
    </location>
</feature>
<evidence type="ECO:0000256" key="12">
    <source>
        <dbReference type="HAMAP-Rule" id="MF_01464"/>
    </source>
</evidence>
<dbReference type="GO" id="GO:0005886">
    <property type="term" value="C:plasma membrane"/>
    <property type="evidence" value="ECO:0007669"/>
    <property type="project" value="UniProtKB-SubCell"/>
</dbReference>
<evidence type="ECO:0000259" key="13">
    <source>
        <dbReference type="Pfam" id="PF02355"/>
    </source>
</evidence>
<keyword evidence="2 12" id="KW-0813">Transport</keyword>
<keyword evidence="6 12" id="KW-1133">Transmembrane helix</keyword>
<evidence type="ECO:0000256" key="4">
    <source>
        <dbReference type="ARBA" id="ARBA00022692"/>
    </source>
</evidence>
<accession>A0AAU9E8S3</accession>
<keyword evidence="8 12" id="KW-0472">Membrane</keyword>
<comment type="function">
    <text evidence="9 12">Part of the Sec protein translocase complex. Interacts with the SecYEG preprotein conducting channel. SecDF uses the proton motive force (PMF) to complete protein translocation after the ATP-dependent function of SecA.</text>
</comment>
<dbReference type="InterPro" id="IPR048634">
    <property type="entry name" value="SecD_SecF_C"/>
</dbReference>
<dbReference type="Gene3D" id="1.20.1640.10">
    <property type="entry name" value="Multidrug efflux transporter AcrB transmembrane domain"/>
    <property type="match status" value="1"/>
</dbReference>
<keyword evidence="15" id="KW-1185">Reference proteome</keyword>
<feature type="transmembrane region" description="Helical" evidence="12">
    <location>
        <begin position="9"/>
        <end position="34"/>
    </location>
</feature>
<dbReference type="InterPro" id="IPR005665">
    <property type="entry name" value="SecF_bac"/>
</dbReference>
<evidence type="ECO:0000256" key="10">
    <source>
        <dbReference type="ARBA" id="ARBA00060856"/>
    </source>
</evidence>
<dbReference type="AlphaFoldDB" id="A0AAU9E8S3"/>
<dbReference type="EMBL" id="AP028654">
    <property type="protein sequence ID" value="BEP29122.1"/>
    <property type="molecule type" value="Genomic_DNA"/>
</dbReference>
<comment type="similarity">
    <text evidence="10">In the C-terminal section; belongs to the SecD/SecF family. SecF subfamily.</text>
</comment>
<evidence type="ECO:0000256" key="2">
    <source>
        <dbReference type="ARBA" id="ARBA00022448"/>
    </source>
</evidence>